<keyword evidence="3" id="KW-1185">Reference proteome</keyword>
<name>A0ABT1LHQ2_9HYPH</name>
<gene>
    <name evidence="2" type="ORF">NK718_21135</name>
</gene>
<dbReference type="Proteomes" id="UP001205890">
    <property type="component" value="Unassembled WGS sequence"/>
</dbReference>
<dbReference type="Gene3D" id="3.30.160.160">
    <property type="entry name" value="YegP-like"/>
    <property type="match status" value="1"/>
</dbReference>
<dbReference type="Pfam" id="PF07411">
    <property type="entry name" value="DUF1508"/>
    <property type="match status" value="1"/>
</dbReference>
<evidence type="ECO:0000313" key="2">
    <source>
        <dbReference type="EMBL" id="MCP8941035.1"/>
    </source>
</evidence>
<comment type="caution">
    <text evidence="2">The sequence shown here is derived from an EMBL/GenBank/DDBJ whole genome shotgun (WGS) entry which is preliminary data.</text>
</comment>
<dbReference type="SUPFAM" id="SSF160113">
    <property type="entry name" value="YegP-like"/>
    <property type="match status" value="1"/>
</dbReference>
<dbReference type="InterPro" id="IPR036913">
    <property type="entry name" value="YegP-like_sf"/>
</dbReference>
<proteinExistence type="predicted"/>
<dbReference type="EMBL" id="JANCLU010000034">
    <property type="protein sequence ID" value="MCP8941035.1"/>
    <property type="molecule type" value="Genomic_DNA"/>
</dbReference>
<feature type="domain" description="DUF1508" evidence="1">
    <location>
        <begin position="4"/>
        <end position="44"/>
    </location>
</feature>
<evidence type="ECO:0000313" key="3">
    <source>
        <dbReference type="Proteomes" id="UP001205890"/>
    </source>
</evidence>
<reference evidence="2 3" key="1">
    <citation type="submission" date="2022-07" db="EMBL/GenBank/DDBJ databases">
        <authorList>
            <person name="Li W.-J."/>
            <person name="Deng Q.-Q."/>
        </authorList>
    </citation>
    <scope>NUCLEOTIDE SEQUENCE [LARGE SCALE GENOMIC DNA]</scope>
    <source>
        <strain evidence="2 3">SYSU M60028</strain>
    </source>
</reference>
<protein>
    <submittedName>
        <fullName evidence="2">YegP family protein</fullName>
    </submittedName>
</protein>
<accession>A0ABT1LHQ2</accession>
<evidence type="ECO:0000259" key="1">
    <source>
        <dbReference type="Pfam" id="PF07411"/>
    </source>
</evidence>
<organism evidence="2 3">
    <name type="scientific">Alsobacter ponti</name>
    <dbReference type="NCBI Taxonomy" id="2962936"/>
    <lineage>
        <taxon>Bacteria</taxon>
        <taxon>Pseudomonadati</taxon>
        <taxon>Pseudomonadota</taxon>
        <taxon>Alphaproteobacteria</taxon>
        <taxon>Hyphomicrobiales</taxon>
        <taxon>Alsobacteraceae</taxon>
        <taxon>Alsobacter</taxon>
    </lineage>
</organism>
<sequence length="57" mass="6608">MYQDAKKEWRWVYYAGNGEEIAVSSESYKSKSDCQHGVDIMRQSSTSKIYSSKETPH</sequence>
<dbReference type="InterPro" id="IPR010879">
    <property type="entry name" value="DUF1508"/>
</dbReference>